<feature type="region of interest" description="Disordered" evidence="5">
    <location>
        <begin position="941"/>
        <end position="960"/>
    </location>
</feature>
<dbReference type="Pfam" id="PF25018">
    <property type="entry name" value="HEAT_IPO9_c"/>
    <property type="match status" value="1"/>
</dbReference>
<dbReference type="InterPro" id="IPR016024">
    <property type="entry name" value="ARM-type_fold"/>
</dbReference>
<dbReference type="GO" id="GO:0005635">
    <property type="term" value="C:nuclear envelope"/>
    <property type="evidence" value="ECO:0007669"/>
    <property type="project" value="TreeGrafter"/>
</dbReference>
<gene>
    <name evidence="7" type="ORF">C361_02368</name>
</gene>
<dbReference type="PANTHER" id="PTHR10997:SF9">
    <property type="entry name" value="IMPORTIN-9"/>
    <property type="match status" value="1"/>
</dbReference>
<accession>A0A854QE11</accession>
<dbReference type="PROSITE" id="PS50166">
    <property type="entry name" value="IMPORTIN_B_NT"/>
    <property type="match status" value="1"/>
</dbReference>
<evidence type="ECO:0000259" key="6">
    <source>
        <dbReference type="PROSITE" id="PS50166"/>
    </source>
</evidence>
<proteinExistence type="predicted"/>
<dbReference type="InterPro" id="IPR001494">
    <property type="entry name" value="Importin-beta_N"/>
</dbReference>
<organism evidence="7 8">
    <name type="scientific">Cryptococcus neoformans Tu259-1</name>
    <dbReference type="NCBI Taxonomy" id="1230072"/>
    <lineage>
        <taxon>Eukaryota</taxon>
        <taxon>Fungi</taxon>
        <taxon>Dikarya</taxon>
        <taxon>Basidiomycota</taxon>
        <taxon>Agaricomycotina</taxon>
        <taxon>Tremellomycetes</taxon>
        <taxon>Tremellales</taxon>
        <taxon>Cryptococcaceae</taxon>
        <taxon>Cryptococcus</taxon>
        <taxon>Cryptococcus neoformans species complex</taxon>
    </lineage>
</organism>
<dbReference type="InterPro" id="IPR056840">
    <property type="entry name" value="HEAT_IPO9_central"/>
</dbReference>
<dbReference type="GO" id="GO:0006606">
    <property type="term" value="P:protein import into nucleus"/>
    <property type="evidence" value="ECO:0007669"/>
    <property type="project" value="TreeGrafter"/>
</dbReference>
<protein>
    <recommendedName>
        <fullName evidence="6">Importin N-terminal domain-containing protein</fullName>
    </recommendedName>
</protein>
<keyword evidence="3" id="KW-0653">Protein transport</keyword>
<evidence type="ECO:0000256" key="3">
    <source>
        <dbReference type="ARBA" id="ARBA00022927"/>
    </source>
</evidence>
<dbReference type="Gene3D" id="1.25.10.10">
    <property type="entry name" value="Leucine-rich Repeat Variant"/>
    <property type="match status" value="1"/>
</dbReference>
<dbReference type="OrthoDB" id="431626at2759"/>
<comment type="caution">
    <text evidence="7">The sequence shown here is derived from an EMBL/GenBank/DDBJ whole genome shotgun (WGS) entry which is preliminary data.</text>
</comment>
<feature type="domain" description="Importin N-terminal" evidence="6">
    <location>
        <begin position="23"/>
        <end position="99"/>
    </location>
</feature>
<evidence type="ECO:0000313" key="8">
    <source>
        <dbReference type="Proteomes" id="UP000199727"/>
    </source>
</evidence>
<name>A0A854QE11_CRYNE</name>
<evidence type="ECO:0000256" key="4">
    <source>
        <dbReference type="ARBA" id="ARBA00023242"/>
    </source>
</evidence>
<dbReference type="SUPFAM" id="SSF48371">
    <property type="entry name" value="ARM repeat"/>
    <property type="match status" value="1"/>
</dbReference>
<keyword evidence="4" id="KW-0539">Nucleus</keyword>
<dbReference type="Proteomes" id="UP000199727">
    <property type="component" value="Unassembled WGS sequence"/>
</dbReference>
<comment type="subcellular location">
    <subcellularLocation>
        <location evidence="1">Nucleus</location>
    </subcellularLocation>
</comment>
<dbReference type="InterPro" id="IPR011989">
    <property type="entry name" value="ARM-like"/>
</dbReference>
<keyword evidence="2" id="KW-0813">Transport</keyword>
<dbReference type="EMBL" id="AMKT01000034">
    <property type="protein sequence ID" value="OXG23828.1"/>
    <property type="molecule type" value="Genomic_DNA"/>
</dbReference>
<evidence type="ECO:0000256" key="5">
    <source>
        <dbReference type="SAM" id="MobiDB-lite"/>
    </source>
</evidence>
<dbReference type="AlphaFoldDB" id="A0A854QE11"/>
<dbReference type="GO" id="GO:0005829">
    <property type="term" value="C:cytosol"/>
    <property type="evidence" value="ECO:0007669"/>
    <property type="project" value="TreeGrafter"/>
</dbReference>
<dbReference type="PANTHER" id="PTHR10997">
    <property type="entry name" value="IMPORTIN-7, 8, 11"/>
    <property type="match status" value="1"/>
</dbReference>
<reference evidence="7 8" key="1">
    <citation type="submission" date="2017-06" db="EMBL/GenBank/DDBJ databases">
        <title>Global population genomics of the pathogenic fungus Cryptococcus neoformans var. grubii.</title>
        <authorList>
            <person name="Cuomo C."/>
            <person name="Litvintseva A."/>
            <person name="Chen Y."/>
            <person name="Young S."/>
            <person name="Zeng Q."/>
            <person name="Chapman S."/>
            <person name="Gujja S."/>
            <person name="Saif S."/>
            <person name="Birren B."/>
        </authorList>
    </citation>
    <scope>NUCLEOTIDE SEQUENCE [LARGE SCALE GENOMIC DNA]</scope>
    <source>
        <strain evidence="7 8">Tu259-1</strain>
    </source>
</reference>
<dbReference type="SMART" id="SM00913">
    <property type="entry name" value="IBN_N"/>
    <property type="match status" value="1"/>
</dbReference>
<evidence type="ECO:0000256" key="2">
    <source>
        <dbReference type="ARBA" id="ARBA00022448"/>
    </source>
</evidence>
<feature type="region of interest" description="Disordered" evidence="5">
    <location>
        <begin position="299"/>
        <end position="318"/>
    </location>
</feature>
<dbReference type="Pfam" id="PF03810">
    <property type="entry name" value="IBN_N"/>
    <property type="match status" value="1"/>
</dbReference>
<sequence length="1050" mass="115561">MDQQVLQCLQSTLSPEENVRKHAEEQLKQLFAVPEGGLSLARLLNAQEVPLFQRQSAGVLLQQYVNQHWTPASAQFQHPITPIEVKAQIRPLVFGGLSDPERKIRLASAFSLSAIARYDWLDDYPDLLPQLVNLLTSGSSDSVHGGMRVISDFVRNELSEDQLLPVVQDLLPAVLNILANPQAHSPSTRASTVHVFRQVVRMLETVREEQPRAVKSALESLGAVWLDAFSQLLSQDAGAEVQQNWESLSIRIEIFRTLSLFQSAFPRIIAPNVPSFIRLAILNLQSLLPLFTAFYLSTNDDAPEPPSPTSDSGAGMTDPKIDITDLASAIFDYLTPTVRTKGAAGVLVEGQDESARATEVLENLVRVVQEFTQITRENAEEWMEDTNAFVIDEDEETEEYSARTSGYDLIGSVMDKWTRPVGAILQNLTNTRVQESASAKQSGSPDWWKPLESVLAMLGGISDDIRNALEEDLGKKRSPTIDVSYLFDQVIPGLLGQSEAPFLQGRAFVFASQFSSFLPQTLVTQYLNAAVSALESPEVSVPVKISAVKTIKNFCRHVDTAILQPQTGKVLSLLLPLLSQAERETLYLLLETIRAITSIDDSILSTQNTGAVVEQMFDVWLRCADDPVATSIIEENIESLTLFPDPGVLTALVHTLAPKLAAAISTPVTDETVHIPGEAVQLANSMIRMRGGPLETELVATITMAVMEILRTTDDMDVIQHGMIHLTLVVRKDCQKLLRWQDVEGNNGIASIFGLLGRFLAPTFSESGGIFVGELIMHLFRKAGEAIGPVLPDLLRAVVTRLATATMPSFTQTLVLPFAYLFSTEHTANTINLLSQFSIPVPPGGEKRALDLVLSAWCDTSDTITGSWNIRVSDMGMSKLFVLSDQRLREVIVKGDLIISEANRNTIMTRSRTRQTPNQYTQIPFPLKALKLILKDVQSEPTSAKKTTSGLDIEDDDGDEEWDDDDLLGGGFNVGEFDYLSSWLDNNGAESDAQDDDEDLKSDPLAQIDLGQYLTDVLRHAYASNSNGMHEMVEGLSDEEKGILRGVLTL</sequence>
<evidence type="ECO:0000313" key="7">
    <source>
        <dbReference type="EMBL" id="OXG23828.1"/>
    </source>
</evidence>
<dbReference type="GO" id="GO:0031267">
    <property type="term" value="F:small GTPase binding"/>
    <property type="evidence" value="ECO:0007669"/>
    <property type="project" value="InterPro"/>
</dbReference>
<evidence type="ECO:0000256" key="1">
    <source>
        <dbReference type="ARBA" id="ARBA00004123"/>
    </source>
</evidence>